<keyword evidence="1" id="KW-0560">Oxidoreductase</keyword>
<dbReference type="GO" id="GO:0016651">
    <property type="term" value="F:oxidoreductase activity, acting on NAD(P)H"/>
    <property type="evidence" value="ECO:0007669"/>
    <property type="project" value="InterPro"/>
</dbReference>
<organism evidence="3 4">
    <name type="scientific">SAR324 cluster bacterium</name>
    <dbReference type="NCBI Taxonomy" id="2024889"/>
    <lineage>
        <taxon>Bacteria</taxon>
        <taxon>Deltaproteobacteria</taxon>
        <taxon>SAR324 cluster</taxon>
    </lineage>
</organism>
<evidence type="ECO:0000259" key="2">
    <source>
        <dbReference type="Pfam" id="PF00346"/>
    </source>
</evidence>
<dbReference type="Pfam" id="PF00346">
    <property type="entry name" value="Complex1_49kDa"/>
    <property type="match status" value="2"/>
</dbReference>
<dbReference type="InterPro" id="IPR029014">
    <property type="entry name" value="NiFe-Hase_large"/>
</dbReference>
<reference evidence="3 4" key="1">
    <citation type="journal article" date="2020" name="Biotechnol. Biofuels">
        <title>New insights from the biogas microbiome by comprehensive genome-resolved metagenomics of nearly 1600 species originating from multiple anaerobic digesters.</title>
        <authorList>
            <person name="Campanaro S."/>
            <person name="Treu L."/>
            <person name="Rodriguez-R L.M."/>
            <person name="Kovalovszki A."/>
            <person name="Ziels R.M."/>
            <person name="Maus I."/>
            <person name="Zhu X."/>
            <person name="Kougias P.G."/>
            <person name="Basile A."/>
            <person name="Luo G."/>
            <person name="Schluter A."/>
            <person name="Konstantinidis K.T."/>
            <person name="Angelidaki I."/>
        </authorList>
    </citation>
    <scope>NUCLEOTIDE SEQUENCE [LARGE SCALE GENOMIC DNA]</scope>
    <source>
        <strain evidence="3">AS27yjCOA_65</strain>
    </source>
</reference>
<comment type="caution">
    <text evidence="3">The sequence shown here is derived from an EMBL/GenBank/DDBJ whole genome shotgun (WGS) entry which is preliminary data.</text>
</comment>
<accession>A0A7X9IJL5</accession>
<feature type="non-terminal residue" evidence="3">
    <location>
        <position position="1"/>
    </location>
</feature>
<proteinExistence type="predicted"/>
<dbReference type="AlphaFoldDB" id="A0A7X9IJL5"/>
<dbReference type="InterPro" id="IPR052197">
    <property type="entry name" value="ComplexI_49kDa-like"/>
</dbReference>
<dbReference type="GO" id="GO:0051287">
    <property type="term" value="F:NAD binding"/>
    <property type="evidence" value="ECO:0007669"/>
    <property type="project" value="InterPro"/>
</dbReference>
<dbReference type="Gene3D" id="1.10.645.10">
    <property type="entry name" value="Cytochrome-c3 Hydrogenase, chain B"/>
    <property type="match status" value="1"/>
</dbReference>
<dbReference type="Proteomes" id="UP000524246">
    <property type="component" value="Unassembled WGS sequence"/>
</dbReference>
<name>A0A7X9IJL5_9DELT</name>
<dbReference type="PANTHER" id="PTHR43485">
    <property type="entry name" value="HYDROGENASE-4 COMPONENT G"/>
    <property type="match status" value="1"/>
</dbReference>
<sequence length="300" mass="33718">GVAAHEIGFDTLLMYTWKDREKVMDLLANLGGNRVNYGIHTLGGVRRDISPEQVQLIVKTMDMLEERTKYYREVASEEKTVIERLSGAGRLTLEDVRKLGVVGPTARASGLMFDIRRDDAYECYGEIAFDVITDTHCDVYGRTLVRIGELLQSYSIIRHLATNLPDGPISMKFPRRVPAGEAVARCEAPRGEDIHYVKSNGTDKPERVHVRAPTMANLQAVPKMLESNYLADVPIVLAAIDPCFSCTDRMILLKEDPDSKGKIIAWGELREFSLNWYKKERGLDLSTLRLKKDVSISLCS</sequence>
<protein>
    <submittedName>
        <fullName evidence="3">NADH dehydrogenase subunit</fullName>
    </submittedName>
</protein>
<dbReference type="PANTHER" id="PTHR43485:SF1">
    <property type="entry name" value="FORMATE HYDROGENLYASE SUBUNIT 5-RELATED"/>
    <property type="match status" value="1"/>
</dbReference>
<dbReference type="GO" id="GO:0048038">
    <property type="term" value="F:quinone binding"/>
    <property type="evidence" value="ECO:0007669"/>
    <property type="project" value="InterPro"/>
</dbReference>
<dbReference type="EMBL" id="JAAZON010000388">
    <property type="protein sequence ID" value="NMC63238.1"/>
    <property type="molecule type" value="Genomic_DNA"/>
</dbReference>
<evidence type="ECO:0000313" key="3">
    <source>
        <dbReference type="EMBL" id="NMC63238.1"/>
    </source>
</evidence>
<feature type="domain" description="NADH-quinone oxidoreductase subunit D" evidence="2">
    <location>
        <begin position="176"/>
        <end position="249"/>
    </location>
</feature>
<gene>
    <name evidence="3" type="ORF">GYA55_08715</name>
</gene>
<dbReference type="InterPro" id="IPR001135">
    <property type="entry name" value="NADH_Q_OxRdtase_suD"/>
</dbReference>
<feature type="domain" description="NADH-quinone oxidoreductase subunit D" evidence="2">
    <location>
        <begin position="7"/>
        <end position="172"/>
    </location>
</feature>
<dbReference type="SUPFAM" id="SSF56762">
    <property type="entry name" value="HydB/Nqo4-like"/>
    <property type="match status" value="1"/>
</dbReference>
<evidence type="ECO:0000313" key="4">
    <source>
        <dbReference type="Proteomes" id="UP000524246"/>
    </source>
</evidence>
<evidence type="ECO:0000256" key="1">
    <source>
        <dbReference type="ARBA" id="ARBA00023002"/>
    </source>
</evidence>